<dbReference type="PANTHER" id="PTHR45947">
    <property type="entry name" value="SULFOQUINOVOSYL TRANSFERASE SQD2"/>
    <property type="match status" value="1"/>
</dbReference>
<dbReference type="STRING" id="760192.Halhy_5436"/>
<keyword evidence="1" id="KW-0808">Transferase</keyword>
<dbReference type="PANTHER" id="PTHR45947:SF3">
    <property type="entry name" value="SULFOQUINOVOSYL TRANSFERASE SQD2"/>
    <property type="match status" value="1"/>
</dbReference>
<dbReference type="GO" id="GO:0016757">
    <property type="term" value="F:glycosyltransferase activity"/>
    <property type="evidence" value="ECO:0007669"/>
    <property type="project" value="TreeGrafter"/>
</dbReference>
<dbReference type="Gene3D" id="3.40.50.2000">
    <property type="entry name" value="Glycogen Phosphorylase B"/>
    <property type="match status" value="2"/>
</dbReference>
<protein>
    <submittedName>
        <fullName evidence="1">Glycosyl transferase group 1</fullName>
    </submittedName>
</protein>
<keyword evidence="2" id="KW-1185">Reference proteome</keyword>
<reference key="2">
    <citation type="submission" date="2011-04" db="EMBL/GenBank/DDBJ databases">
        <title>Complete sequence of chromosome of Haliscomenobacter hydrossis DSM 1100.</title>
        <authorList>
            <consortium name="US DOE Joint Genome Institute (JGI-PGF)"/>
            <person name="Lucas S."/>
            <person name="Han J."/>
            <person name="Lapidus A."/>
            <person name="Bruce D."/>
            <person name="Goodwin L."/>
            <person name="Pitluck S."/>
            <person name="Peters L."/>
            <person name="Kyrpides N."/>
            <person name="Mavromatis K."/>
            <person name="Ivanova N."/>
            <person name="Ovchinnikova G."/>
            <person name="Pagani I."/>
            <person name="Daligault H."/>
            <person name="Detter J.C."/>
            <person name="Han C."/>
            <person name="Land M."/>
            <person name="Hauser L."/>
            <person name="Markowitz V."/>
            <person name="Cheng J.-F."/>
            <person name="Hugenholtz P."/>
            <person name="Woyke T."/>
            <person name="Wu D."/>
            <person name="Verbarg S."/>
            <person name="Frueling A."/>
            <person name="Brambilla E."/>
            <person name="Klenk H.-P."/>
            <person name="Eisen J.A."/>
        </authorList>
    </citation>
    <scope>NUCLEOTIDE SEQUENCE</scope>
    <source>
        <strain>DSM 1100</strain>
    </source>
</reference>
<proteinExistence type="predicted"/>
<name>F4KR23_HALH1</name>
<accession>F4KR23</accession>
<sequence length="409" mass="46380">MKKVVQLQYRSTTSGDFGRRLHDEFMKVGISSSIVSLYSNVQPSAEQHNLGKKEILVSRLDNKVNDYLTRKADKSLGLFSYPIFGTNVTRLEQVKQADAIYLHWSHHGFLSLTNMEQLAKLGKPIIVILHDMWYLTGGCHYSFGCEKYQEKCQSCQFFPDSKKNDLSTAGFEKKMKFYAKYDNLYFVSPSTWLYQCAQQSGLTQNKPVFHIPNVLDRNIYKPFDKKTAKEILNIPQNEQVILFGATSVKNPYKGWEYVTSALKILYEQRQNENITVLIFGNGNNQEISETIPFQTRFMGRLNDEYTLALTYNAADVLVAPSLIDNLPYTIFESLACGTPVVAFDTGGIPDMIQHRINGYLAKYKDAEDLAKGISYCLTHTLEPSPPAALNNNLSIQKHLDLLDAIKSGN</sequence>
<dbReference type="AlphaFoldDB" id="F4KR23"/>
<dbReference type="HOGENOM" id="CLU_009583_28_3_10"/>
<dbReference type="InterPro" id="IPR050194">
    <property type="entry name" value="Glycosyltransferase_grp1"/>
</dbReference>
<dbReference type="Pfam" id="PF13692">
    <property type="entry name" value="Glyco_trans_1_4"/>
    <property type="match status" value="1"/>
</dbReference>
<dbReference type="KEGG" id="hhy:Halhy_5436"/>
<dbReference type="eggNOG" id="COG0438">
    <property type="taxonomic scope" value="Bacteria"/>
</dbReference>
<dbReference type="OrthoDB" id="9768685at2"/>
<reference evidence="1 2" key="1">
    <citation type="journal article" date="2011" name="Stand. Genomic Sci.">
        <title>Complete genome sequence of Haliscomenobacter hydrossis type strain (O).</title>
        <authorList>
            <consortium name="US DOE Joint Genome Institute (JGI-PGF)"/>
            <person name="Daligault H."/>
            <person name="Lapidus A."/>
            <person name="Zeytun A."/>
            <person name="Nolan M."/>
            <person name="Lucas S."/>
            <person name="Del Rio T.G."/>
            <person name="Tice H."/>
            <person name="Cheng J.F."/>
            <person name="Tapia R."/>
            <person name="Han C."/>
            <person name="Goodwin L."/>
            <person name="Pitluck S."/>
            <person name="Liolios K."/>
            <person name="Pagani I."/>
            <person name="Ivanova N."/>
            <person name="Huntemann M."/>
            <person name="Mavromatis K."/>
            <person name="Mikhailova N."/>
            <person name="Pati A."/>
            <person name="Chen A."/>
            <person name="Palaniappan K."/>
            <person name="Land M."/>
            <person name="Hauser L."/>
            <person name="Brambilla E.M."/>
            <person name="Rohde M."/>
            <person name="Verbarg S."/>
            <person name="Goker M."/>
            <person name="Bristow J."/>
            <person name="Eisen J.A."/>
            <person name="Markowitz V."/>
            <person name="Hugenholtz P."/>
            <person name="Kyrpides N.C."/>
            <person name="Klenk H.P."/>
            <person name="Woyke T."/>
        </authorList>
    </citation>
    <scope>NUCLEOTIDE SEQUENCE [LARGE SCALE GENOMIC DNA]</scope>
    <source>
        <strain evidence="2">ATCC 27775 / DSM 1100 / LMG 10767 / O</strain>
    </source>
</reference>
<evidence type="ECO:0000313" key="2">
    <source>
        <dbReference type="Proteomes" id="UP000008461"/>
    </source>
</evidence>
<dbReference type="EMBL" id="CP002691">
    <property type="protein sequence ID" value="AEE53261.1"/>
    <property type="molecule type" value="Genomic_DNA"/>
</dbReference>
<dbReference type="SUPFAM" id="SSF53756">
    <property type="entry name" value="UDP-Glycosyltransferase/glycogen phosphorylase"/>
    <property type="match status" value="1"/>
</dbReference>
<evidence type="ECO:0000313" key="1">
    <source>
        <dbReference type="EMBL" id="AEE53261.1"/>
    </source>
</evidence>
<dbReference type="RefSeq" id="WP_013767794.1">
    <property type="nucleotide sequence ID" value="NC_015510.1"/>
</dbReference>
<dbReference type="Proteomes" id="UP000008461">
    <property type="component" value="Chromosome"/>
</dbReference>
<gene>
    <name evidence="1" type="ordered locus">Halhy_5436</name>
</gene>
<organism evidence="1 2">
    <name type="scientific">Haliscomenobacter hydrossis (strain ATCC 27775 / DSM 1100 / LMG 10767 / O)</name>
    <dbReference type="NCBI Taxonomy" id="760192"/>
    <lineage>
        <taxon>Bacteria</taxon>
        <taxon>Pseudomonadati</taxon>
        <taxon>Bacteroidota</taxon>
        <taxon>Saprospiria</taxon>
        <taxon>Saprospirales</taxon>
        <taxon>Haliscomenobacteraceae</taxon>
        <taxon>Haliscomenobacter</taxon>
    </lineage>
</organism>